<protein>
    <recommendedName>
        <fullName evidence="3">type I site-specific deoxyribonuclease</fullName>
        <ecNumber evidence="3">3.1.21.3</ecNumber>
    </recommendedName>
</protein>
<sequence length="1189" mass="133051">MVVAVEREEVERPFVEQLKAMGWTHVHGPDLKQERREYEDVLLTQRLTEALKRVNLHNGSPWMTDSNAARAIGQLGAVSTGERGLLGANLASTDTLLHGAQIPGHPTLHGDDETHVQYIDWRIDDEPELITERNDFLVVDQLEVRTRGGERSVLDLVLFVNGIPLAVVECKSPHGSDPLGLAIRDLRAYTGEPLDYDERDTRDVPCGVPDLFRTVQLLIAATGETAHLGTISSSEEHFAAWRSIEPEQEGTLRHELRQAKLLGPTPDGEAPPPLTEQQKLIGVVLRPANLLNIVRHYVLALPLKDGGEVKTVCRHQQFRAVEKALCKLRTGRTRLDPGPDTDDRGGVIWHTQGSGKSLTMAFLARRLHMHKDPALNLFTIVVVTDRTQLQDQLSAAVRISGSEVQIGETQSQVEGLLRGGGRRVVFAMIQKYGGGGRFSFARDANEDGDDRDLASELRAGEERPEAVARPTFPRCNESTRILVLIDEAHRSHTSVLHACLREAVPNAARIGFTGTPIMRGRLEDTGRIFGIEPSGRFLDEYRMDEAERDGVVVRVRYEGRTGEGAVREGAALDRKFDDLVRRRSPQEQAALARRWSRPTERDVAESVPMIRAKAADMLEHWVTTVLTGGFKAQVAAVSREAAVRYRYALRDARDELLQRVEGFDPDSLRGRAPEKLDRDELLLLRAWQYRHVLRRIDFVPVISAGAEKKEMRWLEWTDQARQAKHIERFLEDIPQLPPDNPWAAAGSSAPVTTASPSRPTGLPWSSPPMGQVGAVNRGGEGEEPVIVFLIVKSMLLTGFDAPIEQVLYLDRPIRDAELLQAVARVNRPAPAKSGGYVVDYHGVFENLAETLAGYRDDAPVVSSVPNVRSDVPEMKRAAEEVETFLARLGIGDTGRPSEIAEALFAFHDEGDRYAFDELLGEFLRSVERVLPHEAALVHIPAARRWALLQKRLRRHYRDAPGGTFTLRGYGRKVRAMIAEHLEMPEIEQVIPPVSITSEAFDDAVRAIPEPRVAAAEMRHALRFHLEERVKREDPAKYTSLSKALEDVLRELHGRFEEQCERLQELIEEARREEADDPRLAGLSVMEQRVHNQLEDRLSGHPAFDAPDPELLRRLSVGVCDVITQTVGRVTYLGRSENVHSLAAEIFYQLINDGLMPKEADFAPLQELSQFLAGFAEDNRSWFTRRGRAQ</sequence>
<evidence type="ECO:0000256" key="12">
    <source>
        <dbReference type="SAM" id="MobiDB-lite"/>
    </source>
</evidence>
<dbReference type="SMART" id="SM00487">
    <property type="entry name" value="DEXDc"/>
    <property type="match status" value="1"/>
</dbReference>
<evidence type="ECO:0000259" key="13">
    <source>
        <dbReference type="SMART" id="SM00487"/>
    </source>
</evidence>
<evidence type="ECO:0000256" key="10">
    <source>
        <dbReference type="ARBA" id="ARBA00023125"/>
    </source>
</evidence>
<evidence type="ECO:0000256" key="1">
    <source>
        <dbReference type="ARBA" id="ARBA00000851"/>
    </source>
</evidence>
<dbReference type="PANTHER" id="PTHR30195:SF15">
    <property type="entry name" value="TYPE I RESTRICTION ENZYME HINDI ENDONUCLEASE SUBUNIT"/>
    <property type="match status" value="1"/>
</dbReference>
<comment type="catalytic activity">
    <reaction evidence="1">
        <text>Endonucleolytic cleavage of DNA to give random double-stranded fragments with terminal 5'-phosphates, ATP is simultaneously hydrolyzed.</text>
        <dbReference type="EC" id="3.1.21.3"/>
    </reaction>
</comment>
<evidence type="ECO:0000256" key="9">
    <source>
        <dbReference type="ARBA" id="ARBA00022840"/>
    </source>
</evidence>
<dbReference type="InterPro" id="IPR007409">
    <property type="entry name" value="Restrct_endonuc_type1_HsdR_N"/>
</dbReference>
<evidence type="ECO:0000256" key="6">
    <source>
        <dbReference type="ARBA" id="ARBA00022747"/>
    </source>
</evidence>
<dbReference type="InterPro" id="IPR027417">
    <property type="entry name" value="P-loop_NTPase"/>
</dbReference>
<comment type="similarity">
    <text evidence="2">Belongs to the HsdR family.</text>
</comment>
<keyword evidence="6" id="KW-0680">Restriction system</keyword>
<dbReference type="GO" id="GO:0004519">
    <property type="term" value="F:endonuclease activity"/>
    <property type="evidence" value="ECO:0007669"/>
    <property type="project" value="UniProtKB-KW"/>
</dbReference>
<comment type="caution">
    <text evidence="14">The sequence shown here is derived from an EMBL/GenBank/DDBJ whole genome shotgun (WGS) entry which is preliminary data.</text>
</comment>
<evidence type="ECO:0000313" key="14">
    <source>
        <dbReference type="EMBL" id="MDF3293327.1"/>
    </source>
</evidence>
<dbReference type="InterPro" id="IPR014001">
    <property type="entry name" value="Helicase_ATP-bd"/>
</dbReference>
<keyword evidence="7 14" id="KW-0255">Endonuclease</keyword>
<dbReference type="Gene3D" id="3.90.1570.50">
    <property type="match status" value="1"/>
</dbReference>
<feature type="coiled-coil region" evidence="11">
    <location>
        <begin position="1048"/>
        <end position="1075"/>
    </location>
</feature>
<dbReference type="PANTHER" id="PTHR30195">
    <property type="entry name" value="TYPE I SITE-SPECIFIC DEOXYRIBONUCLEASE PROTEIN SUBUNIT M AND R"/>
    <property type="match status" value="1"/>
</dbReference>
<dbReference type="Pfam" id="PF22679">
    <property type="entry name" value="T1R_D3-like"/>
    <property type="match status" value="1"/>
</dbReference>
<evidence type="ECO:0000256" key="3">
    <source>
        <dbReference type="ARBA" id="ARBA00012654"/>
    </source>
</evidence>
<dbReference type="EMBL" id="JARJBC010000025">
    <property type="protein sequence ID" value="MDF3293327.1"/>
    <property type="molecule type" value="Genomic_DNA"/>
</dbReference>
<keyword evidence="10" id="KW-0238">DNA-binding</keyword>
<name>A0ABT5ZU21_9ACTN</name>
<feature type="compositionally biased region" description="Polar residues" evidence="12">
    <location>
        <begin position="749"/>
        <end position="758"/>
    </location>
</feature>
<proteinExistence type="inferred from homology"/>
<keyword evidence="9" id="KW-0067">ATP-binding</keyword>
<accession>A0ABT5ZU21</accession>
<keyword evidence="15" id="KW-1185">Reference proteome</keyword>
<evidence type="ECO:0000313" key="15">
    <source>
        <dbReference type="Proteomes" id="UP001216579"/>
    </source>
</evidence>
<keyword evidence="11" id="KW-0175">Coiled coil</keyword>
<dbReference type="Proteomes" id="UP001216579">
    <property type="component" value="Unassembled WGS sequence"/>
</dbReference>
<dbReference type="InterPro" id="IPR055180">
    <property type="entry name" value="HsdR_RecA-like_helicase_dom_2"/>
</dbReference>
<dbReference type="EC" id="3.1.21.3" evidence="3"/>
<evidence type="ECO:0000256" key="8">
    <source>
        <dbReference type="ARBA" id="ARBA00022801"/>
    </source>
</evidence>
<dbReference type="CDD" id="cd22332">
    <property type="entry name" value="HsdR_N"/>
    <property type="match status" value="1"/>
</dbReference>
<dbReference type="Gene3D" id="3.40.50.300">
    <property type="entry name" value="P-loop containing nucleotide triphosphate hydrolases"/>
    <property type="match status" value="2"/>
</dbReference>
<reference evidence="14 15" key="1">
    <citation type="submission" date="2023-03" db="EMBL/GenBank/DDBJ databases">
        <title>Draft genome sequence of Streptomyces sp. RB6PN23 isolated from peat swamp forest in Thailand.</title>
        <authorList>
            <person name="Klaysubun C."/>
            <person name="Duangmal K."/>
        </authorList>
    </citation>
    <scope>NUCLEOTIDE SEQUENCE [LARGE SCALE GENOMIC DNA]</scope>
    <source>
        <strain evidence="14 15">RB6PN23</strain>
    </source>
</reference>
<evidence type="ECO:0000256" key="7">
    <source>
        <dbReference type="ARBA" id="ARBA00022759"/>
    </source>
</evidence>
<dbReference type="Pfam" id="PF04313">
    <property type="entry name" value="HSDR_N"/>
    <property type="match status" value="1"/>
</dbReference>
<evidence type="ECO:0000256" key="11">
    <source>
        <dbReference type="SAM" id="Coils"/>
    </source>
</evidence>
<dbReference type="RefSeq" id="WP_276096260.1">
    <property type="nucleotide sequence ID" value="NZ_JARJBC010000025.1"/>
</dbReference>
<dbReference type="InterPro" id="IPR040980">
    <property type="entry name" value="SWI2_SNF2"/>
</dbReference>
<feature type="domain" description="Helicase ATP-binding" evidence="13">
    <location>
        <begin position="309"/>
        <end position="554"/>
    </location>
</feature>
<dbReference type="InterPro" id="IPR051268">
    <property type="entry name" value="Type-I_R_enzyme_R_subunit"/>
</dbReference>
<dbReference type="SUPFAM" id="SSF52540">
    <property type="entry name" value="P-loop containing nucleoside triphosphate hydrolases"/>
    <property type="match status" value="1"/>
</dbReference>
<evidence type="ECO:0000256" key="4">
    <source>
        <dbReference type="ARBA" id="ARBA00022722"/>
    </source>
</evidence>
<organism evidence="14 15">
    <name type="scientific">Streptomyces silvisoli</name>
    <dbReference type="NCBI Taxonomy" id="3034235"/>
    <lineage>
        <taxon>Bacteria</taxon>
        <taxon>Bacillati</taxon>
        <taxon>Actinomycetota</taxon>
        <taxon>Actinomycetes</taxon>
        <taxon>Kitasatosporales</taxon>
        <taxon>Streptomycetaceae</taxon>
        <taxon>Streptomyces</taxon>
    </lineage>
</organism>
<feature type="region of interest" description="Disordered" evidence="12">
    <location>
        <begin position="740"/>
        <end position="776"/>
    </location>
</feature>
<dbReference type="Pfam" id="PF18766">
    <property type="entry name" value="SWI2_SNF2"/>
    <property type="match status" value="1"/>
</dbReference>
<keyword evidence="8" id="KW-0378">Hydrolase</keyword>
<gene>
    <name evidence="14" type="ORF">P3G67_29780</name>
</gene>
<dbReference type="CDD" id="cd18800">
    <property type="entry name" value="SF2_C_EcoR124I-like"/>
    <property type="match status" value="1"/>
</dbReference>
<keyword evidence="4" id="KW-0540">Nuclease</keyword>
<keyword evidence="5" id="KW-0547">Nucleotide-binding</keyword>
<evidence type="ECO:0000256" key="2">
    <source>
        <dbReference type="ARBA" id="ARBA00008598"/>
    </source>
</evidence>
<evidence type="ECO:0000256" key="5">
    <source>
        <dbReference type="ARBA" id="ARBA00022741"/>
    </source>
</evidence>